<gene>
    <name evidence="5" type="ORF">BTO28_12875</name>
</gene>
<dbReference type="InterPro" id="IPR036318">
    <property type="entry name" value="FAD-bd_PCMH-like_sf"/>
</dbReference>
<comment type="caution">
    <text evidence="5">The sequence shown here is derived from an EMBL/GenBank/DDBJ whole genome shotgun (WGS) entry which is preliminary data.</text>
</comment>
<dbReference type="PANTHER" id="PTHR42659:SF2">
    <property type="entry name" value="XANTHINE DEHYDROGENASE SUBUNIT C-RELATED"/>
    <property type="match status" value="1"/>
</dbReference>
<evidence type="ECO:0000313" key="5">
    <source>
        <dbReference type="EMBL" id="OMP66348.1"/>
    </source>
</evidence>
<dbReference type="InterPro" id="IPR016166">
    <property type="entry name" value="FAD-bd_PCMH"/>
</dbReference>
<dbReference type="GO" id="GO:0016491">
    <property type="term" value="F:oxidoreductase activity"/>
    <property type="evidence" value="ECO:0007669"/>
    <property type="project" value="UniProtKB-KW"/>
</dbReference>
<dbReference type="InterPro" id="IPR016169">
    <property type="entry name" value="FAD-bd_PCMH_sub2"/>
</dbReference>
<dbReference type="InterPro" id="IPR016167">
    <property type="entry name" value="FAD-bd_PCMH_sub1"/>
</dbReference>
<evidence type="ECO:0000313" key="6">
    <source>
        <dbReference type="Proteomes" id="UP000188613"/>
    </source>
</evidence>
<dbReference type="SUPFAM" id="SSF56176">
    <property type="entry name" value="FAD-binding/transporter-associated domain-like"/>
    <property type="match status" value="1"/>
</dbReference>
<name>A0A1V2A5U1_9BACI</name>
<dbReference type="OrthoDB" id="9774454at2"/>
<dbReference type="PROSITE" id="PS51387">
    <property type="entry name" value="FAD_PCMH"/>
    <property type="match status" value="1"/>
</dbReference>
<dbReference type="Proteomes" id="UP000188613">
    <property type="component" value="Unassembled WGS sequence"/>
</dbReference>
<evidence type="ECO:0000256" key="1">
    <source>
        <dbReference type="ARBA" id="ARBA00022630"/>
    </source>
</evidence>
<dbReference type="Pfam" id="PF00941">
    <property type="entry name" value="FAD_binding_5"/>
    <property type="match status" value="1"/>
</dbReference>
<keyword evidence="1" id="KW-0285">Flavoprotein</keyword>
<dbReference type="SMART" id="SM01092">
    <property type="entry name" value="CO_deh_flav_C"/>
    <property type="match status" value="1"/>
</dbReference>
<keyword evidence="6" id="KW-1185">Reference proteome</keyword>
<dbReference type="InterPro" id="IPR051312">
    <property type="entry name" value="Diverse_Substr_Oxidored"/>
</dbReference>
<sequence length="280" mass="32204">MISFDFEYYRPKSIKEATDLYQNLASRGGKPIYYSGGTEIITLGRLNRVYTDAVIDIKSIPETQTWGFHNNELITGSALPLSIFNEKNYFPLLAETAREIADYTSRIKITIGGNICGQIFYREGILPFLLTDSDVLIAGSKGVKRKPLKEVFDQKLMLEREEFLVQLATKKIYMEMPFLSVKKRQQWKTGYPLLTVASLKKDGFLRFAFSGVCPFPFRSEQMETVLNSRTQPYEERALASFDYLPQPILNDIEGSNEYRLFVLKNTIVDFLKKFEGDENK</sequence>
<evidence type="ECO:0000256" key="3">
    <source>
        <dbReference type="ARBA" id="ARBA00023002"/>
    </source>
</evidence>
<keyword evidence="3" id="KW-0560">Oxidoreductase</keyword>
<dbReference type="InterPro" id="IPR036683">
    <property type="entry name" value="CO_DH_flav_C_dom_sf"/>
</dbReference>
<dbReference type="InterPro" id="IPR005107">
    <property type="entry name" value="CO_DH_flav_C"/>
</dbReference>
<accession>A0A1V2A5U1</accession>
<dbReference type="RefSeq" id="WP_076766894.1">
    <property type="nucleotide sequence ID" value="NZ_MSFI01000021.1"/>
</dbReference>
<dbReference type="InterPro" id="IPR002346">
    <property type="entry name" value="Mopterin_DH_FAD-bd"/>
</dbReference>
<keyword evidence="2" id="KW-0274">FAD</keyword>
<dbReference type="SUPFAM" id="SSF55447">
    <property type="entry name" value="CO dehydrogenase flavoprotein C-terminal domain-like"/>
    <property type="match status" value="1"/>
</dbReference>
<dbReference type="Gene3D" id="3.30.465.10">
    <property type="match status" value="1"/>
</dbReference>
<protein>
    <submittedName>
        <fullName evidence="5">Xanthine dehydrogenase</fullName>
    </submittedName>
</protein>
<organism evidence="5 6">
    <name type="scientific">Domibacillus epiphyticus</name>
    <dbReference type="NCBI Taxonomy" id="1714355"/>
    <lineage>
        <taxon>Bacteria</taxon>
        <taxon>Bacillati</taxon>
        <taxon>Bacillota</taxon>
        <taxon>Bacilli</taxon>
        <taxon>Bacillales</taxon>
        <taxon>Bacillaceae</taxon>
        <taxon>Domibacillus</taxon>
    </lineage>
</organism>
<dbReference type="PANTHER" id="PTHR42659">
    <property type="entry name" value="XANTHINE DEHYDROGENASE SUBUNIT C-RELATED"/>
    <property type="match status" value="1"/>
</dbReference>
<evidence type="ECO:0000259" key="4">
    <source>
        <dbReference type="PROSITE" id="PS51387"/>
    </source>
</evidence>
<reference evidence="5 6" key="1">
    <citation type="submission" date="2016-12" db="EMBL/GenBank/DDBJ databases">
        <title>Domibacillus sp. SAB 38T whole genome sequencing.</title>
        <authorList>
            <person name="Verma A."/>
            <person name="Ojha A.K."/>
            <person name="Krishnamurthi S."/>
        </authorList>
    </citation>
    <scope>NUCLEOTIDE SEQUENCE [LARGE SCALE GENOMIC DNA]</scope>
    <source>
        <strain evidence="5 6">SAB 38</strain>
    </source>
</reference>
<dbReference type="AlphaFoldDB" id="A0A1V2A5U1"/>
<dbReference type="STRING" id="1714355.BTO28_12875"/>
<dbReference type="Gene3D" id="3.30.43.10">
    <property type="entry name" value="Uridine Diphospho-n-acetylenolpyruvylglucosamine Reductase, domain 2"/>
    <property type="match status" value="1"/>
</dbReference>
<evidence type="ECO:0000256" key="2">
    <source>
        <dbReference type="ARBA" id="ARBA00022827"/>
    </source>
</evidence>
<dbReference type="GO" id="GO:0071949">
    <property type="term" value="F:FAD binding"/>
    <property type="evidence" value="ECO:0007669"/>
    <property type="project" value="InterPro"/>
</dbReference>
<proteinExistence type="predicted"/>
<feature type="domain" description="FAD-binding PCMH-type" evidence="4">
    <location>
        <begin position="1"/>
        <end position="174"/>
    </location>
</feature>
<dbReference type="EMBL" id="MSFI01000021">
    <property type="protein sequence ID" value="OMP66348.1"/>
    <property type="molecule type" value="Genomic_DNA"/>
</dbReference>